<evidence type="ECO:0000256" key="8">
    <source>
        <dbReference type="SAM" id="Phobius"/>
    </source>
</evidence>
<organism evidence="9 10">
    <name type="scientific">Lichtheimia ornata</name>
    <dbReference type="NCBI Taxonomy" id="688661"/>
    <lineage>
        <taxon>Eukaryota</taxon>
        <taxon>Fungi</taxon>
        <taxon>Fungi incertae sedis</taxon>
        <taxon>Mucoromycota</taxon>
        <taxon>Mucoromycotina</taxon>
        <taxon>Mucoromycetes</taxon>
        <taxon>Mucorales</taxon>
        <taxon>Lichtheimiaceae</taxon>
        <taxon>Lichtheimia</taxon>
    </lineage>
</organism>
<protein>
    <recommendedName>
        <fullName evidence="2">heme oxygenase (biliverdin-producing)</fullName>
        <ecNumber evidence="2">1.14.14.18</ecNumber>
    </recommendedName>
</protein>
<evidence type="ECO:0000313" key="10">
    <source>
        <dbReference type="Proteomes" id="UP001234581"/>
    </source>
</evidence>
<keyword evidence="8" id="KW-0812">Transmembrane</keyword>
<keyword evidence="4" id="KW-0479">Metal-binding</keyword>
<keyword evidence="3" id="KW-0349">Heme</keyword>
<keyword evidence="8" id="KW-1133">Transmembrane helix</keyword>
<evidence type="ECO:0000256" key="6">
    <source>
        <dbReference type="ARBA" id="ARBA00023004"/>
    </source>
</evidence>
<name>A0AAD7V6L3_9FUNG</name>
<reference evidence="9 10" key="1">
    <citation type="submission" date="2023-03" db="EMBL/GenBank/DDBJ databases">
        <title>Genome sequence of Lichtheimia ornata CBS 291.66.</title>
        <authorList>
            <person name="Mohabir J.T."/>
            <person name="Shea T.P."/>
            <person name="Kurbessoian T."/>
            <person name="Berby B."/>
            <person name="Fontaine J."/>
            <person name="Livny J."/>
            <person name="Gnirke A."/>
            <person name="Stajich J.E."/>
            <person name="Cuomo C.A."/>
        </authorList>
    </citation>
    <scope>NUCLEOTIDE SEQUENCE [LARGE SCALE GENOMIC DNA]</scope>
    <source>
        <strain evidence="9">CBS 291.66</strain>
    </source>
</reference>
<dbReference type="InterPro" id="IPR016053">
    <property type="entry name" value="Haem_Oase-like"/>
</dbReference>
<dbReference type="InterPro" id="IPR018207">
    <property type="entry name" value="Haem_oxygenase_CS"/>
</dbReference>
<accession>A0AAD7V6L3</accession>
<dbReference type="GO" id="GO:0020037">
    <property type="term" value="F:heme binding"/>
    <property type="evidence" value="ECO:0007669"/>
    <property type="project" value="TreeGrafter"/>
</dbReference>
<dbReference type="PRINTS" id="PR00088">
    <property type="entry name" value="HAEMOXYGNASE"/>
</dbReference>
<dbReference type="GO" id="GO:0006979">
    <property type="term" value="P:response to oxidative stress"/>
    <property type="evidence" value="ECO:0007669"/>
    <property type="project" value="TreeGrafter"/>
</dbReference>
<proteinExistence type="inferred from homology"/>
<dbReference type="GO" id="GO:0004392">
    <property type="term" value="F:heme oxygenase (decyclizing) activity"/>
    <property type="evidence" value="ECO:0007669"/>
    <property type="project" value="UniProtKB-EC"/>
</dbReference>
<dbReference type="InterPro" id="IPR002051">
    <property type="entry name" value="Haem_Oase"/>
</dbReference>
<dbReference type="GO" id="GO:0046872">
    <property type="term" value="F:metal ion binding"/>
    <property type="evidence" value="ECO:0007669"/>
    <property type="project" value="UniProtKB-KW"/>
</dbReference>
<dbReference type="GO" id="GO:0006788">
    <property type="term" value="P:heme oxidation"/>
    <property type="evidence" value="ECO:0007669"/>
    <property type="project" value="InterPro"/>
</dbReference>
<feature type="transmembrane region" description="Helical" evidence="8">
    <location>
        <begin position="384"/>
        <end position="403"/>
    </location>
</feature>
<dbReference type="GeneID" id="83211652"/>
<keyword evidence="8" id="KW-0472">Membrane</keyword>
<keyword evidence="5" id="KW-0560">Oxidoreductase</keyword>
<evidence type="ECO:0000256" key="4">
    <source>
        <dbReference type="ARBA" id="ARBA00022723"/>
    </source>
</evidence>
<evidence type="ECO:0000256" key="3">
    <source>
        <dbReference type="ARBA" id="ARBA00022617"/>
    </source>
</evidence>
<evidence type="ECO:0000256" key="2">
    <source>
        <dbReference type="ARBA" id="ARBA00012360"/>
    </source>
</evidence>
<dbReference type="SUPFAM" id="SSF48613">
    <property type="entry name" value="Heme oxygenase-like"/>
    <property type="match status" value="1"/>
</dbReference>
<dbReference type="RefSeq" id="XP_058344925.1">
    <property type="nucleotide sequence ID" value="XM_058484300.1"/>
</dbReference>
<dbReference type="CDD" id="cd19165">
    <property type="entry name" value="HemeO"/>
    <property type="match status" value="1"/>
</dbReference>
<dbReference type="Proteomes" id="UP001234581">
    <property type="component" value="Unassembled WGS sequence"/>
</dbReference>
<comment type="caution">
    <text evidence="9">The sequence shown here is derived from an EMBL/GenBank/DDBJ whole genome shotgun (WGS) entry which is preliminary data.</text>
</comment>
<keyword evidence="6" id="KW-0408">Iron</keyword>
<evidence type="ECO:0000256" key="5">
    <source>
        <dbReference type="ARBA" id="ARBA00023002"/>
    </source>
</evidence>
<evidence type="ECO:0000256" key="7">
    <source>
        <dbReference type="ARBA" id="ARBA00048328"/>
    </source>
</evidence>
<dbReference type="PROSITE" id="PS00593">
    <property type="entry name" value="HEME_OXYGENASE"/>
    <property type="match status" value="1"/>
</dbReference>
<keyword evidence="10" id="KW-1185">Reference proteome</keyword>
<dbReference type="Pfam" id="PF01126">
    <property type="entry name" value="Heme_oxygenase"/>
    <property type="match status" value="1"/>
</dbReference>
<evidence type="ECO:0000256" key="1">
    <source>
        <dbReference type="ARBA" id="ARBA00006134"/>
    </source>
</evidence>
<dbReference type="PANTHER" id="PTHR10720:SF0">
    <property type="entry name" value="HEME OXYGENASE"/>
    <property type="match status" value="1"/>
</dbReference>
<dbReference type="PANTHER" id="PTHR10720">
    <property type="entry name" value="HEME OXYGENASE"/>
    <property type="match status" value="1"/>
</dbReference>
<comment type="similarity">
    <text evidence="1">Belongs to the heme oxygenase family.</text>
</comment>
<dbReference type="Gene3D" id="1.20.910.10">
    <property type="entry name" value="Heme oxygenase-like"/>
    <property type="match status" value="1"/>
</dbReference>
<gene>
    <name evidence="9" type="ORF">O0I10_004239</name>
</gene>
<dbReference type="GO" id="GO:0042167">
    <property type="term" value="P:heme catabolic process"/>
    <property type="evidence" value="ECO:0007669"/>
    <property type="project" value="TreeGrafter"/>
</dbReference>
<evidence type="ECO:0000313" key="9">
    <source>
        <dbReference type="EMBL" id="KAJ8660012.1"/>
    </source>
</evidence>
<dbReference type="AlphaFoldDB" id="A0AAD7V6L3"/>
<dbReference type="InterPro" id="IPR016084">
    <property type="entry name" value="Haem_Oase-like_multi-hlx"/>
</dbReference>
<comment type="catalytic activity">
    <reaction evidence="7">
        <text>heme b + 3 reduced [NADPH--hemoprotein reductase] + 3 O2 = biliverdin IXalpha + CO + Fe(2+) + 3 oxidized [NADPH--hemoprotein reductase] + 3 H2O + H(+)</text>
        <dbReference type="Rhea" id="RHEA:21764"/>
        <dbReference type="Rhea" id="RHEA-COMP:11964"/>
        <dbReference type="Rhea" id="RHEA-COMP:11965"/>
        <dbReference type="ChEBI" id="CHEBI:15377"/>
        <dbReference type="ChEBI" id="CHEBI:15378"/>
        <dbReference type="ChEBI" id="CHEBI:15379"/>
        <dbReference type="ChEBI" id="CHEBI:17245"/>
        <dbReference type="ChEBI" id="CHEBI:29033"/>
        <dbReference type="ChEBI" id="CHEBI:57618"/>
        <dbReference type="ChEBI" id="CHEBI:57991"/>
        <dbReference type="ChEBI" id="CHEBI:58210"/>
        <dbReference type="ChEBI" id="CHEBI:60344"/>
        <dbReference type="EC" id="1.14.14.18"/>
    </reaction>
</comment>
<dbReference type="EMBL" id="JARTCD010000015">
    <property type="protein sequence ID" value="KAJ8660012.1"/>
    <property type="molecule type" value="Genomic_DNA"/>
</dbReference>
<sequence length="409" mass="45784">MSQTTTQTPTPFPHPGLDHLENTDELKRQCPAFASGCPYAKIQDHANVSNFGEVSKCPAFQQGCPFSNKSKEEIETMLLQVPENHPAVDMEKAQSTPEGAILVQMLNQLLSESSFSTLFGQEDQDALQKEPEYLKDPQLAGAMREGTMVAHKAAENSIFTKRFLKGEINRDEYGRYLTSLYFVYSSMESLLEKHKDNTAIQVIHFPHELNRKETLLKDLEYYYGKERMGDITDPATMTPAVKNYVEAMERACEKDPSLLVAHSYSRYLGDLSGGQILAKRLKKHVLGLLETDGTWDSDEGLAFYAFNNIGNQNAFKAEYRERLNTAPVTKESRDLIVQEAIRSFELNIAVFDEIQMLSEQGKLVPTLGNNSKKVKVGSSSSSSWPTLLIASTAAAAVGAFIYARYYQRS</sequence>
<dbReference type="EC" id="1.14.14.18" evidence="2"/>